<organism evidence="1 2">
    <name type="scientific">Dreissena polymorpha</name>
    <name type="common">Zebra mussel</name>
    <name type="synonym">Mytilus polymorpha</name>
    <dbReference type="NCBI Taxonomy" id="45954"/>
    <lineage>
        <taxon>Eukaryota</taxon>
        <taxon>Metazoa</taxon>
        <taxon>Spiralia</taxon>
        <taxon>Lophotrochozoa</taxon>
        <taxon>Mollusca</taxon>
        <taxon>Bivalvia</taxon>
        <taxon>Autobranchia</taxon>
        <taxon>Heteroconchia</taxon>
        <taxon>Euheterodonta</taxon>
        <taxon>Imparidentia</taxon>
        <taxon>Neoheterodontei</taxon>
        <taxon>Myida</taxon>
        <taxon>Dreissenoidea</taxon>
        <taxon>Dreissenidae</taxon>
        <taxon>Dreissena</taxon>
    </lineage>
</organism>
<proteinExistence type="predicted"/>
<dbReference type="EMBL" id="JAIWYP010000009">
    <property type="protein sequence ID" value="KAH3771058.1"/>
    <property type="molecule type" value="Genomic_DNA"/>
</dbReference>
<accession>A0A9D4E1G7</accession>
<gene>
    <name evidence="1" type="ORF">DPMN_172358</name>
</gene>
<evidence type="ECO:0000313" key="1">
    <source>
        <dbReference type="EMBL" id="KAH3771058.1"/>
    </source>
</evidence>
<reference evidence="1" key="2">
    <citation type="submission" date="2020-11" db="EMBL/GenBank/DDBJ databases">
        <authorList>
            <person name="McCartney M.A."/>
            <person name="Auch B."/>
            <person name="Kono T."/>
            <person name="Mallez S."/>
            <person name="Becker A."/>
            <person name="Gohl D.M."/>
            <person name="Silverstein K.A.T."/>
            <person name="Koren S."/>
            <person name="Bechman K.B."/>
            <person name="Herman A."/>
            <person name="Abrahante J.E."/>
            <person name="Garbe J."/>
        </authorList>
    </citation>
    <scope>NUCLEOTIDE SEQUENCE</scope>
    <source>
        <strain evidence="1">Duluth1</strain>
        <tissue evidence="1">Whole animal</tissue>
    </source>
</reference>
<reference evidence="1" key="1">
    <citation type="journal article" date="2019" name="bioRxiv">
        <title>The Genome of the Zebra Mussel, Dreissena polymorpha: A Resource for Invasive Species Research.</title>
        <authorList>
            <person name="McCartney M.A."/>
            <person name="Auch B."/>
            <person name="Kono T."/>
            <person name="Mallez S."/>
            <person name="Zhang Y."/>
            <person name="Obille A."/>
            <person name="Becker A."/>
            <person name="Abrahante J.E."/>
            <person name="Garbe J."/>
            <person name="Badalamenti J.P."/>
            <person name="Herman A."/>
            <person name="Mangelson H."/>
            <person name="Liachko I."/>
            <person name="Sullivan S."/>
            <person name="Sone E.D."/>
            <person name="Koren S."/>
            <person name="Silverstein K.A.T."/>
            <person name="Beckman K.B."/>
            <person name="Gohl D.M."/>
        </authorList>
    </citation>
    <scope>NUCLEOTIDE SEQUENCE</scope>
    <source>
        <strain evidence="1">Duluth1</strain>
        <tissue evidence="1">Whole animal</tissue>
    </source>
</reference>
<sequence>MQLGCQQTCQPRTSASAPVHCKEDLYVCKYVRINRGVDVISDHHLLVTRLQQTAAEELNRGVKQTSV</sequence>
<name>A0A9D4E1G7_DREPO</name>
<comment type="caution">
    <text evidence="1">The sequence shown here is derived from an EMBL/GenBank/DDBJ whole genome shotgun (WGS) entry which is preliminary data.</text>
</comment>
<protein>
    <submittedName>
        <fullName evidence="1">Uncharacterized protein</fullName>
    </submittedName>
</protein>
<dbReference type="Proteomes" id="UP000828390">
    <property type="component" value="Unassembled WGS sequence"/>
</dbReference>
<keyword evidence="2" id="KW-1185">Reference proteome</keyword>
<dbReference type="AlphaFoldDB" id="A0A9D4E1G7"/>
<evidence type="ECO:0000313" key="2">
    <source>
        <dbReference type="Proteomes" id="UP000828390"/>
    </source>
</evidence>